<sequence length="281" mass="28268">MPATAARLPGNRLHLQHGPIDLILGADGPGREAAFAAATRRFAPLLDELVAELPLLRQPPGATRPSGPVARRMDAAVRPHSGRHFITPMAAVAGAVADEVLAAMVAAGDLSRAYVNDGGDIALHLESGQVYRAGMAGLDTEALGAVDIRADSGIRGIATSGRGGRSLSLGIADSVTALAATAAAADAAATLIANAVNLTDHPAITRRPARALDPDSDLGDRPVTVAVGTLSAAEIATALDRGLAEAAAMQAAGLIAGAALFLNRASRVLAPTPETEALAHA</sequence>
<dbReference type="Proteomes" id="UP001652503">
    <property type="component" value="Unassembled WGS sequence"/>
</dbReference>
<evidence type="ECO:0000313" key="2">
    <source>
        <dbReference type="Proteomes" id="UP001652503"/>
    </source>
</evidence>
<comment type="caution">
    <text evidence="1">The sequence shown here is derived from an EMBL/GenBank/DDBJ whole genome shotgun (WGS) entry which is preliminary data.</text>
</comment>
<gene>
    <name evidence="1" type="ORF">OE647_12865</name>
</gene>
<dbReference type="PIRSF" id="PIRSF006421">
    <property type="entry name" value="UCP006421"/>
    <property type="match status" value="1"/>
</dbReference>
<dbReference type="SUPFAM" id="SSF143631">
    <property type="entry name" value="ApbE-like"/>
    <property type="match status" value="1"/>
</dbReference>
<dbReference type="RefSeq" id="WP_263722139.1">
    <property type="nucleotide sequence ID" value="NZ_JAOWLA010000011.1"/>
</dbReference>
<dbReference type="InterPro" id="IPR003374">
    <property type="entry name" value="ApbE-like_sf"/>
</dbReference>
<evidence type="ECO:0000313" key="1">
    <source>
        <dbReference type="EMBL" id="MCV2865617.1"/>
    </source>
</evidence>
<dbReference type="NCBIfam" id="NF003322">
    <property type="entry name" value="PRK04334.1-2"/>
    <property type="match status" value="1"/>
</dbReference>
<keyword evidence="2" id="KW-1185">Reference proteome</keyword>
<organism evidence="1 2">
    <name type="scientific">Albidovulum sediminicola</name>
    <dbReference type="NCBI Taxonomy" id="2984331"/>
    <lineage>
        <taxon>Bacteria</taxon>
        <taxon>Pseudomonadati</taxon>
        <taxon>Pseudomonadota</taxon>
        <taxon>Alphaproteobacteria</taxon>
        <taxon>Rhodobacterales</taxon>
        <taxon>Paracoccaceae</taxon>
        <taxon>Albidovulum</taxon>
    </lineage>
</organism>
<dbReference type="EMBL" id="JAOWLA010000011">
    <property type="protein sequence ID" value="MCV2865617.1"/>
    <property type="molecule type" value="Genomic_DNA"/>
</dbReference>
<protein>
    <submittedName>
        <fullName evidence="1">UPF0280 family protein</fullName>
    </submittedName>
</protein>
<dbReference type="Gene3D" id="3.10.520.10">
    <property type="entry name" value="ApbE-like domains"/>
    <property type="match status" value="1"/>
</dbReference>
<reference evidence="1 2" key="1">
    <citation type="submission" date="2022-10" db="EMBL/GenBank/DDBJ databases">
        <title>Defluviimonas sp. nov., isolated from ocean surface water.</title>
        <authorList>
            <person name="He W."/>
            <person name="Wang L."/>
            <person name="Zhang D.-F."/>
        </authorList>
    </citation>
    <scope>NUCLEOTIDE SEQUENCE [LARGE SCALE GENOMIC DNA]</scope>
    <source>
        <strain evidence="1 2">WL0075</strain>
    </source>
</reference>
<accession>A0ABT2Z3F0</accession>
<proteinExistence type="predicted"/>
<dbReference type="InterPro" id="IPR007183">
    <property type="entry name" value="UPF0280"/>
</dbReference>
<name>A0ABT2Z3F0_9RHOB</name>